<dbReference type="Proteomes" id="UP000199679">
    <property type="component" value="Chromosome I"/>
</dbReference>
<proteinExistence type="predicted"/>
<sequence length="166" mass="18743">MILFAYAGNMNVDEFAKLVPSAKKIGVAKLPAYNFIFNTTAPDESSKANVVKSLEPAAVVWGILIEIDDNERDHFFNPDPVTNDLKLEPVNCLTHDGTTYHAEVFTAKPHAVNTHLLPYDWYHARIIKLAKDAELPVAYIRQIAAMAFKTDPDEERRARRMKKFGL</sequence>
<protein>
    <recommendedName>
        <fullName evidence="3">AIG2-like family protein</fullName>
    </recommendedName>
</protein>
<organism evidence="1 2">
    <name type="scientific">Mucilaginibacter mallensis</name>
    <dbReference type="NCBI Taxonomy" id="652787"/>
    <lineage>
        <taxon>Bacteria</taxon>
        <taxon>Pseudomonadati</taxon>
        <taxon>Bacteroidota</taxon>
        <taxon>Sphingobacteriia</taxon>
        <taxon>Sphingobacteriales</taxon>
        <taxon>Sphingobacteriaceae</taxon>
        <taxon>Mucilaginibacter</taxon>
    </lineage>
</organism>
<dbReference type="Gene3D" id="3.10.490.10">
    <property type="entry name" value="Gamma-glutamyl cyclotransferase-like"/>
    <property type="match status" value="1"/>
</dbReference>
<reference evidence="1 2" key="1">
    <citation type="submission" date="2016-10" db="EMBL/GenBank/DDBJ databases">
        <authorList>
            <person name="de Groot N.N."/>
        </authorList>
    </citation>
    <scope>NUCLEOTIDE SEQUENCE [LARGE SCALE GENOMIC DNA]</scope>
    <source>
        <strain evidence="1 2">MP1X4</strain>
    </source>
</reference>
<accession>A0A1H1S4M4</accession>
<dbReference type="STRING" id="652787.SAMN05216490_1137"/>
<name>A0A1H1S4M4_MUCMA</name>
<dbReference type="SUPFAM" id="SSF110857">
    <property type="entry name" value="Gamma-glutamyl cyclotransferase-like"/>
    <property type="match status" value="1"/>
</dbReference>
<gene>
    <name evidence="1" type="ORF">SAMN05216490_1137</name>
</gene>
<dbReference type="RefSeq" id="WP_157682061.1">
    <property type="nucleotide sequence ID" value="NZ_LT629740.1"/>
</dbReference>
<keyword evidence="2" id="KW-1185">Reference proteome</keyword>
<dbReference type="InterPro" id="IPR036568">
    <property type="entry name" value="GGCT-like_sf"/>
</dbReference>
<dbReference type="InterPro" id="IPR013024">
    <property type="entry name" value="GGCT-like"/>
</dbReference>
<dbReference type="AlphaFoldDB" id="A0A1H1S4M4"/>
<dbReference type="OrthoDB" id="9798388at2"/>
<evidence type="ECO:0000313" key="1">
    <source>
        <dbReference type="EMBL" id="SDS42904.1"/>
    </source>
</evidence>
<dbReference type="EMBL" id="LT629740">
    <property type="protein sequence ID" value="SDS42904.1"/>
    <property type="molecule type" value="Genomic_DNA"/>
</dbReference>
<evidence type="ECO:0000313" key="2">
    <source>
        <dbReference type="Proteomes" id="UP000199679"/>
    </source>
</evidence>
<evidence type="ECO:0008006" key="3">
    <source>
        <dbReference type="Google" id="ProtNLM"/>
    </source>
</evidence>
<dbReference type="CDD" id="cd06661">
    <property type="entry name" value="GGCT_like"/>
    <property type="match status" value="1"/>
</dbReference>